<dbReference type="AlphaFoldDB" id="A0A3A8IWS9"/>
<organism evidence="1 2">
    <name type="scientific">Corallococcus terminator</name>
    <dbReference type="NCBI Taxonomy" id="2316733"/>
    <lineage>
        <taxon>Bacteria</taxon>
        <taxon>Pseudomonadati</taxon>
        <taxon>Myxococcota</taxon>
        <taxon>Myxococcia</taxon>
        <taxon>Myxococcales</taxon>
        <taxon>Cystobacterineae</taxon>
        <taxon>Myxococcaceae</taxon>
        <taxon>Corallococcus</taxon>
    </lineage>
</organism>
<accession>A0A3A8IWS9</accession>
<dbReference type="EMBL" id="RAVZ01000088">
    <property type="protein sequence ID" value="RKG88009.1"/>
    <property type="molecule type" value="Genomic_DNA"/>
</dbReference>
<reference evidence="2" key="1">
    <citation type="submission" date="2018-09" db="EMBL/GenBank/DDBJ databases">
        <authorList>
            <person name="Livingstone P.G."/>
            <person name="Whitworth D.E."/>
        </authorList>
    </citation>
    <scope>NUCLEOTIDE SEQUENCE [LARGE SCALE GENOMIC DNA]</scope>
    <source>
        <strain evidence="2">CA054A</strain>
    </source>
</reference>
<protein>
    <submittedName>
        <fullName evidence="1">Uncharacterized protein</fullName>
    </submittedName>
</protein>
<dbReference type="Proteomes" id="UP000268094">
    <property type="component" value="Unassembled WGS sequence"/>
</dbReference>
<name>A0A3A8IWS9_9BACT</name>
<proteinExistence type="predicted"/>
<keyword evidence="2" id="KW-1185">Reference proteome</keyword>
<sequence length="191" mass="19241">MDDMEAVRSLGRWAGLFVVVGLFGACTSGRSEAVRGSTGASRDNVAMDGCAPATCSQAMVSCGRTPDGCGGFIDCGDCEAGSCSEGRCVAPSVPAGPKKDSGTPTSTCKPGCKPNESCVDDRCVCQRATCSSLGLRCGAAEDGCGGVVQCGPCVPGCKPDEMECCGACIPKAEGRCPENVHCPAAKPLPTR</sequence>
<evidence type="ECO:0000313" key="1">
    <source>
        <dbReference type="EMBL" id="RKG88009.1"/>
    </source>
</evidence>
<gene>
    <name evidence="1" type="ORF">D7V88_15000</name>
</gene>
<comment type="caution">
    <text evidence="1">The sequence shown here is derived from an EMBL/GenBank/DDBJ whole genome shotgun (WGS) entry which is preliminary data.</text>
</comment>
<evidence type="ECO:0000313" key="2">
    <source>
        <dbReference type="Proteomes" id="UP000268094"/>
    </source>
</evidence>